<evidence type="ECO:0000313" key="7">
    <source>
        <dbReference type="EMBL" id="PKI53213.1"/>
    </source>
</evidence>
<keyword evidence="2" id="KW-0805">Transcription regulation</keyword>
<dbReference type="GO" id="GO:0005634">
    <property type="term" value="C:nucleus"/>
    <property type="evidence" value="ECO:0007669"/>
    <property type="project" value="UniProtKB-SubCell"/>
</dbReference>
<comment type="subcellular location">
    <subcellularLocation>
        <location evidence="1">Nucleus</location>
    </subcellularLocation>
</comment>
<gene>
    <name evidence="7" type="ORF">CRG98_026414</name>
</gene>
<evidence type="ECO:0000256" key="3">
    <source>
        <dbReference type="ARBA" id="ARBA00023125"/>
    </source>
</evidence>
<organism evidence="7 8">
    <name type="scientific">Punica granatum</name>
    <name type="common">Pomegranate</name>
    <dbReference type="NCBI Taxonomy" id="22663"/>
    <lineage>
        <taxon>Eukaryota</taxon>
        <taxon>Viridiplantae</taxon>
        <taxon>Streptophyta</taxon>
        <taxon>Embryophyta</taxon>
        <taxon>Tracheophyta</taxon>
        <taxon>Spermatophyta</taxon>
        <taxon>Magnoliopsida</taxon>
        <taxon>eudicotyledons</taxon>
        <taxon>Gunneridae</taxon>
        <taxon>Pentapetalae</taxon>
        <taxon>rosids</taxon>
        <taxon>malvids</taxon>
        <taxon>Myrtales</taxon>
        <taxon>Lythraceae</taxon>
        <taxon>Punica</taxon>
    </lineage>
</organism>
<evidence type="ECO:0000313" key="8">
    <source>
        <dbReference type="Proteomes" id="UP000233551"/>
    </source>
</evidence>
<evidence type="ECO:0000256" key="4">
    <source>
        <dbReference type="ARBA" id="ARBA00023163"/>
    </source>
</evidence>
<sequence>MGANLDYGLPSEGEKLLLKDFPIYSRGINTRKLALRRWEMEKPGKSSSVMFMLTDGWNDVVARNGLNVGDHVEVWSFWHRSQLCLALITARN</sequence>
<dbReference type="Gene3D" id="2.40.330.10">
    <property type="entry name" value="DNA-binding pseudobarrel domain"/>
    <property type="match status" value="1"/>
</dbReference>
<dbReference type="GO" id="GO:0003677">
    <property type="term" value="F:DNA binding"/>
    <property type="evidence" value="ECO:0007669"/>
    <property type="project" value="UniProtKB-KW"/>
</dbReference>
<dbReference type="SUPFAM" id="SSF101936">
    <property type="entry name" value="DNA-binding pseudobarrel domain"/>
    <property type="match status" value="1"/>
</dbReference>
<dbReference type="AlphaFoldDB" id="A0A2I0JB21"/>
<feature type="domain" description="TF-B3" evidence="6">
    <location>
        <begin position="1"/>
        <end position="91"/>
    </location>
</feature>
<comment type="caution">
    <text evidence="7">The sequence shown here is derived from an EMBL/GenBank/DDBJ whole genome shotgun (WGS) entry which is preliminary data.</text>
</comment>
<keyword evidence="8" id="KW-1185">Reference proteome</keyword>
<reference evidence="7 8" key="1">
    <citation type="submission" date="2017-11" db="EMBL/GenBank/DDBJ databases">
        <title>De-novo sequencing of pomegranate (Punica granatum L.) genome.</title>
        <authorList>
            <person name="Akparov Z."/>
            <person name="Amiraslanov A."/>
            <person name="Hajiyeva S."/>
            <person name="Abbasov M."/>
            <person name="Kaur K."/>
            <person name="Hamwieh A."/>
            <person name="Solovyev V."/>
            <person name="Salamov A."/>
            <person name="Braich B."/>
            <person name="Kosarev P."/>
            <person name="Mahmoud A."/>
            <person name="Hajiyev E."/>
            <person name="Babayeva S."/>
            <person name="Izzatullayeva V."/>
            <person name="Mammadov A."/>
            <person name="Mammadov A."/>
            <person name="Sharifova S."/>
            <person name="Ojaghi J."/>
            <person name="Eynullazada K."/>
            <person name="Bayramov B."/>
            <person name="Abdulazimova A."/>
            <person name="Shahmuradov I."/>
        </authorList>
    </citation>
    <scope>NUCLEOTIDE SEQUENCE [LARGE SCALE GENOMIC DNA]</scope>
    <source>
        <strain evidence="8">cv. AG2017</strain>
        <tissue evidence="7">Leaf</tissue>
    </source>
</reference>
<dbReference type="PROSITE" id="PS50863">
    <property type="entry name" value="B3"/>
    <property type="match status" value="1"/>
</dbReference>
<dbReference type="EMBL" id="PGOL01001871">
    <property type="protein sequence ID" value="PKI53213.1"/>
    <property type="molecule type" value="Genomic_DNA"/>
</dbReference>
<evidence type="ECO:0000256" key="1">
    <source>
        <dbReference type="ARBA" id="ARBA00004123"/>
    </source>
</evidence>
<dbReference type="InterPro" id="IPR003340">
    <property type="entry name" value="B3_DNA-bd"/>
</dbReference>
<dbReference type="PANTHER" id="PTHR31541">
    <property type="entry name" value="B3 DOMAIN PLANT PROTEIN-RELATED"/>
    <property type="match status" value="1"/>
</dbReference>
<dbReference type="PANTHER" id="PTHR31541:SF60">
    <property type="entry name" value="TF-B3 DOMAIN-CONTAINING PROTEIN"/>
    <property type="match status" value="1"/>
</dbReference>
<evidence type="ECO:0000256" key="5">
    <source>
        <dbReference type="ARBA" id="ARBA00023242"/>
    </source>
</evidence>
<evidence type="ECO:0000259" key="6">
    <source>
        <dbReference type="PROSITE" id="PS50863"/>
    </source>
</evidence>
<evidence type="ECO:0000256" key="2">
    <source>
        <dbReference type="ARBA" id="ARBA00023015"/>
    </source>
</evidence>
<name>A0A2I0JB21_PUNGR</name>
<keyword evidence="4" id="KW-0804">Transcription</keyword>
<protein>
    <recommendedName>
        <fullName evidence="6">TF-B3 domain-containing protein</fullName>
    </recommendedName>
</protein>
<accession>A0A2I0JB21</accession>
<proteinExistence type="predicted"/>
<keyword evidence="3" id="KW-0238">DNA-binding</keyword>
<dbReference type="InterPro" id="IPR015300">
    <property type="entry name" value="DNA-bd_pseudobarrel_sf"/>
</dbReference>
<dbReference type="InterPro" id="IPR005508">
    <property type="entry name" value="At2g31720-like"/>
</dbReference>
<dbReference type="Proteomes" id="UP000233551">
    <property type="component" value="Unassembled WGS sequence"/>
</dbReference>
<keyword evidence="5" id="KW-0539">Nucleus</keyword>